<dbReference type="SUPFAM" id="SSF52172">
    <property type="entry name" value="CheY-like"/>
    <property type="match status" value="1"/>
</dbReference>
<protein>
    <recommendedName>
        <fullName evidence="3">Response regulatory domain-containing protein</fullName>
    </recommendedName>
</protein>
<dbReference type="GO" id="GO:0000160">
    <property type="term" value="P:phosphorelay signal transduction system"/>
    <property type="evidence" value="ECO:0007669"/>
    <property type="project" value="InterPro"/>
</dbReference>
<accession>A0A2G1BPD4</accession>
<proteinExistence type="predicted"/>
<organism evidence="4 5">
    <name type="scientific">Tenacibaculum discolor</name>
    <dbReference type="NCBI Taxonomy" id="361581"/>
    <lineage>
        <taxon>Bacteria</taxon>
        <taxon>Pseudomonadati</taxon>
        <taxon>Bacteroidota</taxon>
        <taxon>Flavobacteriia</taxon>
        <taxon>Flavobacteriales</taxon>
        <taxon>Flavobacteriaceae</taxon>
        <taxon>Tenacibaculum</taxon>
    </lineage>
</organism>
<reference evidence="4 5" key="1">
    <citation type="journal article" date="2016" name="Nat. Commun.">
        <title>Microbial interactions lead to rapid micro-scale successions on model marine particles.</title>
        <authorList>
            <person name="Datta M.S."/>
            <person name="Sliwerska E."/>
            <person name="Gore J."/>
            <person name="Polz M.F."/>
            <person name="Cordero O.X."/>
        </authorList>
    </citation>
    <scope>NUCLEOTIDE SEQUENCE [LARGE SCALE GENOMIC DNA]</scope>
    <source>
        <strain evidence="4 5">4G03</strain>
    </source>
</reference>
<evidence type="ECO:0000313" key="5">
    <source>
        <dbReference type="Proteomes" id="UP000222163"/>
    </source>
</evidence>
<feature type="non-terminal residue" evidence="4">
    <location>
        <position position="99"/>
    </location>
</feature>
<feature type="non-terminal residue" evidence="4">
    <location>
        <position position="1"/>
    </location>
</feature>
<dbReference type="Proteomes" id="UP000222163">
    <property type="component" value="Unassembled WGS sequence"/>
</dbReference>
<dbReference type="PROSITE" id="PS50110">
    <property type="entry name" value="RESPONSE_REGULATORY"/>
    <property type="match status" value="1"/>
</dbReference>
<feature type="compositionally biased region" description="Low complexity" evidence="2">
    <location>
        <begin position="28"/>
        <end position="40"/>
    </location>
</feature>
<dbReference type="AlphaFoldDB" id="A0A2G1BPD4"/>
<sequence>PQSRAPPTSALDRTRVRAQKETQKPATARRPAMPGPLAAAPDPPTPAGAPERGLGSASAALALRILVIEDEPDIANLLALHLRQQYHHVQVTHDGQAGV</sequence>
<dbReference type="InterPro" id="IPR011006">
    <property type="entry name" value="CheY-like_superfamily"/>
</dbReference>
<comment type="caution">
    <text evidence="1">Lacks conserved residue(s) required for the propagation of feature annotation.</text>
</comment>
<dbReference type="EMBL" id="PDUU01000862">
    <property type="protein sequence ID" value="PHN95912.1"/>
    <property type="molecule type" value="Genomic_DNA"/>
</dbReference>
<dbReference type="Gene3D" id="3.40.50.2300">
    <property type="match status" value="1"/>
</dbReference>
<feature type="compositionally biased region" description="Basic and acidic residues" evidence="2">
    <location>
        <begin position="12"/>
        <end position="23"/>
    </location>
</feature>
<comment type="caution">
    <text evidence="4">The sequence shown here is derived from an EMBL/GenBank/DDBJ whole genome shotgun (WGS) entry which is preliminary data.</text>
</comment>
<evidence type="ECO:0000256" key="2">
    <source>
        <dbReference type="SAM" id="MobiDB-lite"/>
    </source>
</evidence>
<evidence type="ECO:0000256" key="1">
    <source>
        <dbReference type="PROSITE-ProRule" id="PRU00169"/>
    </source>
</evidence>
<evidence type="ECO:0000313" key="4">
    <source>
        <dbReference type="EMBL" id="PHN95912.1"/>
    </source>
</evidence>
<dbReference type="InterPro" id="IPR001789">
    <property type="entry name" value="Sig_transdc_resp-reg_receiver"/>
</dbReference>
<feature type="region of interest" description="Disordered" evidence="2">
    <location>
        <begin position="1"/>
        <end position="54"/>
    </location>
</feature>
<feature type="domain" description="Response regulatory" evidence="3">
    <location>
        <begin position="64"/>
        <end position="99"/>
    </location>
</feature>
<gene>
    <name evidence="4" type="ORF">CSC81_17900</name>
</gene>
<name>A0A2G1BPD4_9FLAO</name>
<evidence type="ECO:0000259" key="3">
    <source>
        <dbReference type="PROSITE" id="PS50110"/>
    </source>
</evidence>